<dbReference type="Proteomes" id="UP000256970">
    <property type="component" value="Unassembled WGS sequence"/>
</dbReference>
<dbReference type="EMBL" id="FNXT01000003">
    <property type="protein sequence ID" value="SZX59488.1"/>
    <property type="molecule type" value="Genomic_DNA"/>
</dbReference>
<reference evidence="3 4" key="1">
    <citation type="submission" date="2016-10" db="EMBL/GenBank/DDBJ databases">
        <authorList>
            <person name="Cai Z."/>
        </authorList>
    </citation>
    <scope>NUCLEOTIDE SEQUENCE [LARGE SCALE GENOMIC DNA]</scope>
</reference>
<name>A0A383V1Q5_TETOB</name>
<evidence type="ECO:0000256" key="2">
    <source>
        <dbReference type="SAM" id="SignalP"/>
    </source>
</evidence>
<dbReference type="AlphaFoldDB" id="A0A383V1Q5"/>
<feature type="signal peptide" evidence="2">
    <location>
        <begin position="1"/>
        <end position="19"/>
    </location>
</feature>
<feature type="compositionally biased region" description="Low complexity" evidence="1">
    <location>
        <begin position="441"/>
        <end position="502"/>
    </location>
</feature>
<dbReference type="STRING" id="3088.A0A383V1Q5"/>
<evidence type="ECO:0000313" key="3">
    <source>
        <dbReference type="EMBL" id="SZX59488.1"/>
    </source>
</evidence>
<feature type="compositionally biased region" description="Gly residues" evidence="1">
    <location>
        <begin position="520"/>
        <end position="541"/>
    </location>
</feature>
<feature type="chain" id="PRO_5016805397" description="Pherophorin domain-containing protein" evidence="2">
    <location>
        <begin position="20"/>
        <end position="541"/>
    </location>
</feature>
<sequence>MLPVFVLILVGLLIAPASCQNMTLMSGQVINLPELYKANNWKCCIPRDFLGDFTPIVRLDGSGGKFFVTNDPQCKDNNQIVPSAAYPSTYQAIWACGSCKGNNCSPDGGLQLALPDDWCVDSQNKQDPNVVCSTAAPLCDAGYSGKCMAVPEANTKAISSGPSITLQSGLVVDLAQLQQQYPGQCCLPRSVLADNSAVLRMDNSDGRYFVSMDPSCSSPLTSDVYPVMFEYIAVGCPAPSSSSYSSGNTYIFNGGPTLISSGGTCDPFNVWGGSCWGPASICSFANTCIGIPGYGFDSWDDSWGYYRPRWWLPLWNPLRPGWVKPPIFNRPGPLLPIRPPPPGWRPGSPLPGWRPGNRPPSFQPIMPLRPPGGKPWPSTRPATPIHRGPGASGGAPSTRPAGRPAGPGQLLPGGNGGGSRPSIGEQPSWVSRPAANLPTTRPSMPETRPSMPTTRPSMPTTRPSTPTTRPSMPTTRPSYPTTRPSMPTTRPTTRPSMPTTRPAYVPSTRPSMPATRPAAGGLGGARGGARGGGGGGRFGRL</sequence>
<feature type="compositionally biased region" description="Pro residues" evidence="1">
    <location>
        <begin position="357"/>
        <end position="374"/>
    </location>
</feature>
<dbReference type="PRINTS" id="PR01217">
    <property type="entry name" value="PRICHEXTENSN"/>
</dbReference>
<keyword evidence="4" id="KW-1185">Reference proteome</keyword>
<protein>
    <recommendedName>
        <fullName evidence="5">Pherophorin domain-containing protein</fullName>
    </recommendedName>
</protein>
<feature type="region of interest" description="Disordered" evidence="1">
    <location>
        <begin position="339"/>
        <end position="541"/>
    </location>
</feature>
<gene>
    <name evidence="3" type="ORF">BQ4739_LOCUS102</name>
</gene>
<evidence type="ECO:0008006" key="5">
    <source>
        <dbReference type="Google" id="ProtNLM"/>
    </source>
</evidence>
<evidence type="ECO:0000256" key="1">
    <source>
        <dbReference type="SAM" id="MobiDB-lite"/>
    </source>
</evidence>
<feature type="compositionally biased region" description="Low complexity" evidence="1">
    <location>
        <begin position="394"/>
        <end position="410"/>
    </location>
</feature>
<proteinExistence type="predicted"/>
<accession>A0A383V1Q5</accession>
<feature type="compositionally biased region" description="Low complexity" evidence="1">
    <location>
        <begin position="345"/>
        <end position="356"/>
    </location>
</feature>
<evidence type="ECO:0000313" key="4">
    <source>
        <dbReference type="Proteomes" id="UP000256970"/>
    </source>
</evidence>
<keyword evidence="2" id="KW-0732">Signal</keyword>
<organism evidence="3 4">
    <name type="scientific">Tetradesmus obliquus</name>
    <name type="common">Green alga</name>
    <name type="synonym">Acutodesmus obliquus</name>
    <dbReference type="NCBI Taxonomy" id="3088"/>
    <lineage>
        <taxon>Eukaryota</taxon>
        <taxon>Viridiplantae</taxon>
        <taxon>Chlorophyta</taxon>
        <taxon>core chlorophytes</taxon>
        <taxon>Chlorophyceae</taxon>
        <taxon>CS clade</taxon>
        <taxon>Sphaeropleales</taxon>
        <taxon>Scenedesmaceae</taxon>
        <taxon>Tetradesmus</taxon>
    </lineage>
</organism>